<protein>
    <recommendedName>
        <fullName evidence="9">RTA1 like protein</fullName>
    </recommendedName>
</protein>
<evidence type="ECO:0000256" key="4">
    <source>
        <dbReference type="ARBA" id="ARBA00023136"/>
    </source>
</evidence>
<feature type="transmembrane region" description="Helical" evidence="6">
    <location>
        <begin position="31"/>
        <end position="51"/>
    </location>
</feature>
<dbReference type="PANTHER" id="PTHR31465:SF8">
    <property type="entry name" value="DOMAIN PROTEIN, PUTATIVE (AFU_ORTHOLOGUE AFUA_6G14140)-RELATED"/>
    <property type="match status" value="1"/>
</dbReference>
<comment type="subcellular location">
    <subcellularLocation>
        <location evidence="1">Membrane</location>
        <topology evidence="1">Multi-pass membrane protein</topology>
    </subcellularLocation>
</comment>
<gene>
    <name evidence="7" type="ORF">COCSADRAFT_143242</name>
</gene>
<evidence type="ECO:0000256" key="3">
    <source>
        <dbReference type="ARBA" id="ARBA00022989"/>
    </source>
</evidence>
<dbReference type="GO" id="GO:0000324">
    <property type="term" value="C:fungal-type vacuole"/>
    <property type="evidence" value="ECO:0007669"/>
    <property type="project" value="TreeGrafter"/>
</dbReference>
<feature type="transmembrane region" description="Helical" evidence="6">
    <location>
        <begin position="170"/>
        <end position="194"/>
    </location>
</feature>
<feature type="region of interest" description="Disordered" evidence="5">
    <location>
        <begin position="300"/>
        <end position="321"/>
    </location>
</feature>
<dbReference type="OrthoDB" id="4521223at2759"/>
<dbReference type="AlphaFoldDB" id="M2T5S4"/>
<dbReference type="eggNOG" id="ENOG502QU4U">
    <property type="taxonomic scope" value="Eukaryota"/>
</dbReference>
<evidence type="ECO:0008006" key="9">
    <source>
        <dbReference type="Google" id="ProtNLM"/>
    </source>
</evidence>
<evidence type="ECO:0000256" key="1">
    <source>
        <dbReference type="ARBA" id="ARBA00004141"/>
    </source>
</evidence>
<dbReference type="EMBL" id="KB445643">
    <property type="protein sequence ID" value="EMD64566.1"/>
    <property type="molecule type" value="Genomic_DNA"/>
</dbReference>
<dbReference type="RefSeq" id="XP_007700309.1">
    <property type="nucleotide sequence ID" value="XM_007702119.1"/>
</dbReference>
<reference evidence="7 8" key="1">
    <citation type="journal article" date="2012" name="PLoS Pathog.">
        <title>Diverse lifestyles and strategies of plant pathogenesis encoded in the genomes of eighteen Dothideomycetes fungi.</title>
        <authorList>
            <person name="Ohm R.A."/>
            <person name="Feau N."/>
            <person name="Henrissat B."/>
            <person name="Schoch C.L."/>
            <person name="Horwitz B.A."/>
            <person name="Barry K.W."/>
            <person name="Condon B.J."/>
            <person name="Copeland A.C."/>
            <person name="Dhillon B."/>
            <person name="Glaser F."/>
            <person name="Hesse C.N."/>
            <person name="Kosti I."/>
            <person name="LaButti K."/>
            <person name="Lindquist E.A."/>
            <person name="Lucas S."/>
            <person name="Salamov A.A."/>
            <person name="Bradshaw R.E."/>
            <person name="Ciuffetti L."/>
            <person name="Hamelin R.C."/>
            <person name="Kema G.H.J."/>
            <person name="Lawrence C."/>
            <person name="Scott J.A."/>
            <person name="Spatafora J.W."/>
            <person name="Turgeon B.G."/>
            <person name="de Wit P.J.G.M."/>
            <person name="Zhong S."/>
            <person name="Goodwin S.B."/>
            <person name="Grigoriev I.V."/>
        </authorList>
    </citation>
    <scope>NUCLEOTIDE SEQUENCE [LARGE SCALE GENOMIC DNA]</scope>
    <source>
        <strain evidence="8">ND90Pr / ATCC 201652</strain>
    </source>
</reference>
<dbReference type="PANTHER" id="PTHR31465">
    <property type="entry name" value="PROTEIN RTA1-RELATED"/>
    <property type="match status" value="1"/>
</dbReference>
<dbReference type="GO" id="GO:0005886">
    <property type="term" value="C:plasma membrane"/>
    <property type="evidence" value="ECO:0007669"/>
    <property type="project" value="TreeGrafter"/>
</dbReference>
<proteinExistence type="predicted"/>
<evidence type="ECO:0000256" key="5">
    <source>
        <dbReference type="SAM" id="MobiDB-lite"/>
    </source>
</evidence>
<sequence length="321" mass="35399">MVVPLPAPDTCTQVGPDCPVEGTILGYYPDIGVNAAYAGFFALCAIINLGLGLRYKTWTYMAAMSLGCLGEAVGYAGRIIMWNNPFDNTGFQMQICCLIISPAFISAAIYLTLKHIVLSFGESWSRIRPAWYTYIFITGDFLSLVLQGAGGGIAATADFGSEAQDNGTNIMIAGVVWQVFTLTVFGLLLVEYAIRTYQRREELSDEARTLLQQKSFRCFLFAIAVAFITIFARCVYRIPELAFGWRSELMRDEVDFIVLEGAMIVTAVVVLTIFHPGYCFPALAKAGDKSKSVRGKSIYDDSDAEMMPARRASQQVQTKDF</sequence>
<feature type="compositionally biased region" description="Polar residues" evidence="5">
    <location>
        <begin position="312"/>
        <end position="321"/>
    </location>
</feature>
<feature type="transmembrane region" description="Helical" evidence="6">
    <location>
        <begin position="58"/>
        <end position="79"/>
    </location>
</feature>
<dbReference type="OMA" id="WIFIGVD"/>
<feature type="transmembrane region" description="Helical" evidence="6">
    <location>
        <begin position="131"/>
        <end position="150"/>
    </location>
</feature>
<reference evidence="8" key="2">
    <citation type="journal article" date="2013" name="PLoS Genet.">
        <title>Comparative genome structure, secondary metabolite, and effector coding capacity across Cochliobolus pathogens.</title>
        <authorList>
            <person name="Condon B.J."/>
            <person name="Leng Y."/>
            <person name="Wu D."/>
            <person name="Bushley K.E."/>
            <person name="Ohm R.A."/>
            <person name="Otillar R."/>
            <person name="Martin J."/>
            <person name="Schackwitz W."/>
            <person name="Grimwood J."/>
            <person name="MohdZainudin N."/>
            <person name="Xue C."/>
            <person name="Wang R."/>
            <person name="Manning V.A."/>
            <person name="Dhillon B."/>
            <person name="Tu Z.J."/>
            <person name="Steffenson B.J."/>
            <person name="Salamov A."/>
            <person name="Sun H."/>
            <person name="Lowry S."/>
            <person name="LaButti K."/>
            <person name="Han J."/>
            <person name="Copeland A."/>
            <person name="Lindquist E."/>
            <person name="Barry K."/>
            <person name="Schmutz J."/>
            <person name="Baker S.E."/>
            <person name="Ciuffetti L.M."/>
            <person name="Grigoriev I.V."/>
            <person name="Zhong S."/>
            <person name="Turgeon B.G."/>
        </authorList>
    </citation>
    <scope>NUCLEOTIDE SEQUENCE [LARGE SCALE GENOMIC DNA]</scope>
    <source>
        <strain evidence="8">ND90Pr / ATCC 201652</strain>
    </source>
</reference>
<feature type="transmembrane region" description="Helical" evidence="6">
    <location>
        <begin position="256"/>
        <end position="284"/>
    </location>
</feature>
<dbReference type="GeneID" id="19131277"/>
<evidence type="ECO:0000313" key="7">
    <source>
        <dbReference type="EMBL" id="EMD64566.1"/>
    </source>
</evidence>
<keyword evidence="8" id="KW-1185">Reference proteome</keyword>
<dbReference type="Proteomes" id="UP000016934">
    <property type="component" value="Unassembled WGS sequence"/>
</dbReference>
<keyword evidence="4 6" id="KW-0472">Membrane</keyword>
<name>M2T5S4_COCSN</name>
<dbReference type="KEGG" id="bsc:COCSADRAFT_143242"/>
<keyword evidence="3 6" id="KW-1133">Transmembrane helix</keyword>
<evidence type="ECO:0000313" key="8">
    <source>
        <dbReference type="Proteomes" id="UP000016934"/>
    </source>
</evidence>
<feature type="transmembrane region" description="Helical" evidence="6">
    <location>
        <begin position="91"/>
        <end position="111"/>
    </location>
</feature>
<organism evidence="7 8">
    <name type="scientific">Cochliobolus sativus (strain ND90Pr / ATCC 201652)</name>
    <name type="common">Common root rot and spot blotch fungus</name>
    <name type="synonym">Bipolaris sorokiniana</name>
    <dbReference type="NCBI Taxonomy" id="665912"/>
    <lineage>
        <taxon>Eukaryota</taxon>
        <taxon>Fungi</taxon>
        <taxon>Dikarya</taxon>
        <taxon>Ascomycota</taxon>
        <taxon>Pezizomycotina</taxon>
        <taxon>Dothideomycetes</taxon>
        <taxon>Pleosporomycetidae</taxon>
        <taxon>Pleosporales</taxon>
        <taxon>Pleosporineae</taxon>
        <taxon>Pleosporaceae</taxon>
        <taxon>Bipolaris</taxon>
    </lineage>
</organism>
<evidence type="ECO:0000256" key="6">
    <source>
        <dbReference type="SAM" id="Phobius"/>
    </source>
</evidence>
<dbReference type="HOGENOM" id="CLU_033465_6_1_1"/>
<feature type="transmembrane region" description="Helical" evidence="6">
    <location>
        <begin position="215"/>
        <end position="236"/>
    </location>
</feature>
<dbReference type="InterPro" id="IPR007568">
    <property type="entry name" value="RTA1"/>
</dbReference>
<accession>M2T5S4</accession>
<evidence type="ECO:0000256" key="2">
    <source>
        <dbReference type="ARBA" id="ARBA00022692"/>
    </source>
</evidence>
<keyword evidence="2 6" id="KW-0812">Transmembrane</keyword>
<dbReference type="Pfam" id="PF04479">
    <property type="entry name" value="RTA1"/>
    <property type="match status" value="1"/>
</dbReference>